<keyword evidence="2" id="KW-0732">Signal</keyword>
<evidence type="ECO:0000256" key="1">
    <source>
        <dbReference type="SAM" id="MobiDB-lite"/>
    </source>
</evidence>
<feature type="compositionally biased region" description="Polar residues" evidence="1">
    <location>
        <begin position="35"/>
        <end position="57"/>
    </location>
</feature>
<organism evidence="3 4">
    <name type="scientific">Spodoptera frugiperda</name>
    <name type="common">Fall armyworm</name>
    <dbReference type="NCBI Taxonomy" id="7108"/>
    <lineage>
        <taxon>Eukaryota</taxon>
        <taxon>Metazoa</taxon>
        <taxon>Ecdysozoa</taxon>
        <taxon>Arthropoda</taxon>
        <taxon>Hexapoda</taxon>
        <taxon>Insecta</taxon>
        <taxon>Pterygota</taxon>
        <taxon>Neoptera</taxon>
        <taxon>Endopterygota</taxon>
        <taxon>Lepidoptera</taxon>
        <taxon>Glossata</taxon>
        <taxon>Ditrysia</taxon>
        <taxon>Noctuoidea</taxon>
        <taxon>Noctuidae</taxon>
        <taxon>Amphipyrinae</taxon>
        <taxon>Spodoptera</taxon>
    </lineage>
</organism>
<keyword evidence="3" id="KW-1185">Reference proteome</keyword>
<evidence type="ECO:0000313" key="3">
    <source>
        <dbReference type="Proteomes" id="UP000829999"/>
    </source>
</evidence>
<proteinExistence type="predicted"/>
<dbReference type="AlphaFoldDB" id="A0A9R0D7Z0"/>
<gene>
    <name evidence="4" type="primary">LOC118271874</name>
</gene>
<evidence type="ECO:0000256" key="2">
    <source>
        <dbReference type="SAM" id="SignalP"/>
    </source>
</evidence>
<reference evidence="4" key="1">
    <citation type="submission" date="2025-08" db="UniProtKB">
        <authorList>
            <consortium name="RefSeq"/>
        </authorList>
    </citation>
    <scope>IDENTIFICATION</scope>
    <source>
        <tissue evidence="4">Whole larval tissue</tissue>
    </source>
</reference>
<dbReference type="OrthoDB" id="7489034at2759"/>
<dbReference type="RefSeq" id="XP_035444019.2">
    <property type="nucleotide sequence ID" value="XM_035588126.2"/>
</dbReference>
<dbReference type="Proteomes" id="UP000829999">
    <property type="component" value="Chromosome 5"/>
</dbReference>
<accession>A0A9R0D7Z0</accession>
<name>A0A9R0D7Z0_SPOFR</name>
<sequence>MHHIESIQLTMAHFQNVAICLAVCVLAVTLAQSSQGGPHTSQGGPNTSQGGPHQNQGRSRRQAEVGTFDITQSVANWTTCNYLVDPKISCRDCHTRIICKPIGGLLKNCDEPSRPYCNNGICSPVPSVQCA</sequence>
<feature type="chain" id="PRO_5040162824" evidence="2">
    <location>
        <begin position="32"/>
        <end position="131"/>
    </location>
</feature>
<protein>
    <submittedName>
        <fullName evidence="4">Uncharacterized protein LOC118271874</fullName>
    </submittedName>
</protein>
<feature type="region of interest" description="Disordered" evidence="1">
    <location>
        <begin position="35"/>
        <end position="63"/>
    </location>
</feature>
<evidence type="ECO:0000313" key="4">
    <source>
        <dbReference type="RefSeq" id="XP_035444019.2"/>
    </source>
</evidence>
<dbReference type="GeneID" id="118271874"/>
<feature type="signal peptide" evidence="2">
    <location>
        <begin position="1"/>
        <end position="31"/>
    </location>
</feature>